<sequence>MMIHSFITICVFFVAVVTSQHTTSVRFSPVPQPTSSGIACIQMVCPTDSPQPSCPSDCSSGCKYVPDQCCPQVSVAVCDGGTSISAGVSSTSPSPSATATATNSLPLSSSSSFSTSSLSSSASASASPKPNSSTYLKPAVYSTLALMIAIGAIIV</sequence>
<reference evidence="2 3" key="1">
    <citation type="submission" date="2016-07" db="EMBL/GenBank/DDBJ databases">
        <title>Pervasive Adenine N6-methylation of Active Genes in Fungi.</title>
        <authorList>
            <consortium name="DOE Joint Genome Institute"/>
            <person name="Mondo S.J."/>
            <person name="Dannebaum R.O."/>
            <person name="Kuo R.C."/>
            <person name="Labutti K."/>
            <person name="Haridas S."/>
            <person name="Kuo A."/>
            <person name="Salamov A."/>
            <person name="Ahrendt S.R."/>
            <person name="Lipzen A."/>
            <person name="Sullivan W."/>
            <person name="Andreopoulos W.B."/>
            <person name="Clum A."/>
            <person name="Lindquist E."/>
            <person name="Daum C."/>
            <person name="Ramamoorthy G.K."/>
            <person name="Gryganskyi A."/>
            <person name="Culley D."/>
            <person name="Magnuson J.K."/>
            <person name="James T.Y."/>
            <person name="O'Malley M.A."/>
            <person name="Stajich J.E."/>
            <person name="Spatafora J.W."/>
            <person name="Visel A."/>
            <person name="Grigoriev I.V."/>
        </authorList>
    </citation>
    <scope>NUCLEOTIDE SEQUENCE [LARGE SCALE GENOMIC DNA]</scope>
    <source>
        <strain evidence="2 3">NRRL 1336</strain>
    </source>
</reference>
<protein>
    <recommendedName>
        <fullName evidence="4">Membrane anchor Opy2 N-terminal domain-containing protein</fullName>
    </recommendedName>
</protein>
<evidence type="ECO:0000313" key="2">
    <source>
        <dbReference type="EMBL" id="ORZ07614.1"/>
    </source>
</evidence>
<dbReference type="AlphaFoldDB" id="A0A1X2I3G8"/>
<proteinExistence type="predicted"/>
<evidence type="ECO:0000256" key="1">
    <source>
        <dbReference type="SAM" id="SignalP"/>
    </source>
</evidence>
<keyword evidence="1" id="KW-0732">Signal</keyword>
<dbReference type="EMBL" id="MCGE01000034">
    <property type="protein sequence ID" value="ORZ07614.1"/>
    <property type="molecule type" value="Genomic_DNA"/>
</dbReference>
<evidence type="ECO:0008006" key="4">
    <source>
        <dbReference type="Google" id="ProtNLM"/>
    </source>
</evidence>
<feature type="chain" id="PRO_5013276156" description="Membrane anchor Opy2 N-terminal domain-containing protein" evidence="1">
    <location>
        <begin position="20"/>
        <end position="155"/>
    </location>
</feature>
<accession>A0A1X2I3G8</accession>
<keyword evidence="3" id="KW-1185">Reference proteome</keyword>
<gene>
    <name evidence="2" type="ORF">BCR42DRAFT_425863</name>
</gene>
<name>A0A1X2I3G8_9FUNG</name>
<feature type="signal peptide" evidence="1">
    <location>
        <begin position="1"/>
        <end position="19"/>
    </location>
</feature>
<organism evidence="2 3">
    <name type="scientific">Absidia repens</name>
    <dbReference type="NCBI Taxonomy" id="90262"/>
    <lineage>
        <taxon>Eukaryota</taxon>
        <taxon>Fungi</taxon>
        <taxon>Fungi incertae sedis</taxon>
        <taxon>Mucoromycota</taxon>
        <taxon>Mucoromycotina</taxon>
        <taxon>Mucoromycetes</taxon>
        <taxon>Mucorales</taxon>
        <taxon>Cunninghamellaceae</taxon>
        <taxon>Absidia</taxon>
    </lineage>
</organism>
<evidence type="ECO:0000313" key="3">
    <source>
        <dbReference type="Proteomes" id="UP000193560"/>
    </source>
</evidence>
<comment type="caution">
    <text evidence="2">The sequence shown here is derived from an EMBL/GenBank/DDBJ whole genome shotgun (WGS) entry which is preliminary data.</text>
</comment>
<dbReference type="Proteomes" id="UP000193560">
    <property type="component" value="Unassembled WGS sequence"/>
</dbReference>